<dbReference type="EMBL" id="CABVMM010000014">
    <property type="protein sequence ID" value="VVV02028.1"/>
    <property type="molecule type" value="Genomic_DNA"/>
</dbReference>
<name>A0AC61YCB5_9FLAO</name>
<evidence type="ECO:0000313" key="2">
    <source>
        <dbReference type="Proteomes" id="UP000356253"/>
    </source>
</evidence>
<evidence type="ECO:0000313" key="1">
    <source>
        <dbReference type="EMBL" id="VVV02028.1"/>
    </source>
</evidence>
<comment type="caution">
    <text evidence="1">The sequence shown here is derived from an EMBL/GenBank/DDBJ whole genome shotgun (WGS) entry which is preliminary data.</text>
</comment>
<keyword evidence="2" id="KW-1185">Reference proteome</keyword>
<sequence>MLAEKDKACIFASASPTQPAPVEFPQGGNAARVDGRSGVMWVACHFLFPLFKYFPFNF</sequence>
<protein>
    <submittedName>
        <fullName evidence="1">Uncharacterized protein</fullName>
    </submittedName>
</protein>
<organism evidence="1 2">
    <name type="scientific">Mesonia oceanica</name>
    <dbReference type="NCBI Taxonomy" id="2687242"/>
    <lineage>
        <taxon>Bacteria</taxon>
        <taxon>Pseudomonadati</taxon>
        <taxon>Bacteroidota</taxon>
        <taxon>Flavobacteriia</taxon>
        <taxon>Flavobacteriales</taxon>
        <taxon>Flavobacteriaceae</taxon>
        <taxon>Mesonia</taxon>
    </lineage>
</organism>
<accession>A0AC61YCB5</accession>
<reference evidence="1" key="1">
    <citation type="submission" date="2019-09" db="EMBL/GenBank/DDBJ databases">
        <authorList>
            <person name="Rodrigo-Torres L."/>
            <person name="Arahal R. D."/>
            <person name="Lucena T."/>
        </authorList>
    </citation>
    <scope>NUCLEOTIDE SEQUENCE</scope>
    <source>
        <strain evidence="1">ISS653</strain>
    </source>
</reference>
<dbReference type="Proteomes" id="UP000356253">
    <property type="component" value="Unassembled WGS sequence"/>
</dbReference>
<gene>
    <name evidence="1" type="ORF">FVB9532_03323</name>
</gene>
<proteinExistence type="predicted"/>